<dbReference type="EMBL" id="BARV01015687">
    <property type="protein sequence ID" value="GAI32251.1"/>
    <property type="molecule type" value="Genomic_DNA"/>
</dbReference>
<proteinExistence type="predicted"/>
<accession>X1NPW5</accession>
<reference evidence="1" key="1">
    <citation type="journal article" date="2014" name="Front. Microbiol.">
        <title>High frequency of phylogenetically diverse reductive dehalogenase-homologous genes in deep subseafloor sedimentary metagenomes.</title>
        <authorList>
            <person name="Kawai M."/>
            <person name="Futagami T."/>
            <person name="Toyoda A."/>
            <person name="Takaki Y."/>
            <person name="Nishi S."/>
            <person name="Hori S."/>
            <person name="Arai W."/>
            <person name="Tsubouchi T."/>
            <person name="Morono Y."/>
            <person name="Uchiyama I."/>
            <person name="Ito T."/>
            <person name="Fujiyama A."/>
            <person name="Inagaki F."/>
            <person name="Takami H."/>
        </authorList>
    </citation>
    <scope>NUCLEOTIDE SEQUENCE</scope>
    <source>
        <strain evidence="1">Expedition CK06-06</strain>
    </source>
</reference>
<organism evidence="1">
    <name type="scientific">marine sediment metagenome</name>
    <dbReference type="NCBI Taxonomy" id="412755"/>
    <lineage>
        <taxon>unclassified sequences</taxon>
        <taxon>metagenomes</taxon>
        <taxon>ecological metagenomes</taxon>
    </lineage>
</organism>
<protein>
    <submittedName>
        <fullName evidence="1">Uncharacterized protein</fullName>
    </submittedName>
</protein>
<dbReference type="AlphaFoldDB" id="X1NPW5"/>
<gene>
    <name evidence="1" type="ORF">S06H3_27074</name>
</gene>
<evidence type="ECO:0000313" key="1">
    <source>
        <dbReference type="EMBL" id="GAI32251.1"/>
    </source>
</evidence>
<comment type="caution">
    <text evidence="1">The sequence shown here is derived from an EMBL/GenBank/DDBJ whole genome shotgun (WGS) entry which is preliminary data.</text>
</comment>
<sequence>YTKTITLCKPFYVSSHTKAEDKKIVYELTN</sequence>
<name>X1NPW5_9ZZZZ</name>
<feature type="non-terminal residue" evidence="1">
    <location>
        <position position="1"/>
    </location>
</feature>